<dbReference type="Gene3D" id="3.30.700.10">
    <property type="entry name" value="Glycoprotein, Type 4 Pilin"/>
    <property type="match status" value="1"/>
</dbReference>
<dbReference type="EMBL" id="CP007139">
    <property type="protein sequence ID" value="AIE86240.1"/>
    <property type="molecule type" value="Genomic_DNA"/>
</dbReference>
<dbReference type="PANTHER" id="PTHR30093">
    <property type="entry name" value="GENERAL SECRETION PATHWAY PROTEIN G"/>
    <property type="match status" value="1"/>
</dbReference>
<dbReference type="RefSeq" id="WP_265101626.1">
    <property type="nucleotide sequence ID" value="NZ_CP007139.1"/>
</dbReference>
<reference evidence="1 2" key="1">
    <citation type="journal article" date="2014" name="PLoS ONE">
        <title>The first complete genome sequence of the class fimbriimonadia in the phylum armatimonadetes.</title>
        <authorList>
            <person name="Hu Z.Y."/>
            <person name="Wang Y.Z."/>
            <person name="Im W.T."/>
            <person name="Wang S.Y."/>
            <person name="Zhao G.P."/>
            <person name="Zheng H.J."/>
            <person name="Quan Z.X."/>
        </authorList>
    </citation>
    <scope>NUCLEOTIDE SEQUENCE [LARGE SCALE GENOMIC DNA]</scope>
    <source>
        <strain evidence="1">Gsoil 348</strain>
    </source>
</reference>
<accession>A0A068NTZ2</accession>
<evidence type="ECO:0000313" key="1">
    <source>
        <dbReference type="EMBL" id="AIE86240.1"/>
    </source>
</evidence>
<name>A0A068NTZ2_FIMGI</name>
<dbReference type="Proteomes" id="UP000027982">
    <property type="component" value="Chromosome"/>
</dbReference>
<evidence type="ECO:0000313" key="2">
    <source>
        <dbReference type="Proteomes" id="UP000027982"/>
    </source>
</evidence>
<dbReference type="InterPro" id="IPR045584">
    <property type="entry name" value="Pilin-like"/>
</dbReference>
<dbReference type="STRING" id="661478.OP10G_2872"/>
<proteinExistence type="predicted"/>
<dbReference type="HOGENOM" id="CLU_041661_1_0_0"/>
<organism evidence="1 2">
    <name type="scientific">Fimbriimonas ginsengisoli Gsoil 348</name>
    <dbReference type="NCBI Taxonomy" id="661478"/>
    <lineage>
        <taxon>Bacteria</taxon>
        <taxon>Bacillati</taxon>
        <taxon>Armatimonadota</taxon>
        <taxon>Fimbriimonadia</taxon>
        <taxon>Fimbriimonadales</taxon>
        <taxon>Fimbriimonadaceae</taxon>
        <taxon>Fimbriimonas</taxon>
    </lineage>
</organism>
<dbReference type="AlphaFoldDB" id="A0A068NTZ2"/>
<protein>
    <recommendedName>
        <fullName evidence="3">Prepilin-type N-terminal cleavage/methylation domain-containing protein</fullName>
    </recommendedName>
</protein>
<gene>
    <name evidence="1" type="ORF">OP10G_2872</name>
</gene>
<sequence length="300" mass="32444">MIELLVVIAIIAILAAILFPVFAQAKLAAKKTSSLSNVKQLGTANQIYLGDNDDTTVSIWGTTDPANCDYTQKKFVGCGIEWWIPLYPYFKSIDLIYSSERNDLENPNSTSNSAQYRQSFGAKKLSAYGYNWGPFGWRGGGLLEAQTAVGSMNRGKSATSVSEPAKVFVFGDTYDTPRATVGIGFSGDDFNGFSNHELRYGGSFNYAYLDGHAKALKVRGGILPGAFNNRWIMPSDAKQWGGAYCSDSTAILVPEDGSTSSLNTSPRPPALACGDFMQWIVDNITSPCGNNPSSACYFTN</sequence>
<evidence type="ECO:0008006" key="3">
    <source>
        <dbReference type="Google" id="ProtNLM"/>
    </source>
</evidence>
<keyword evidence="2" id="KW-1185">Reference proteome</keyword>
<dbReference type="eggNOG" id="COG2165">
    <property type="taxonomic scope" value="Bacteria"/>
</dbReference>
<dbReference type="SUPFAM" id="SSF54523">
    <property type="entry name" value="Pili subunits"/>
    <property type="match status" value="1"/>
</dbReference>
<dbReference type="KEGG" id="fgi:OP10G_2872"/>